<dbReference type="AlphaFoldDB" id="A0AAE0TII0"/>
<reference evidence="1" key="3">
    <citation type="submission" date="2023-05" db="EMBL/GenBank/DDBJ databases">
        <authorList>
            <person name="Smith C.H."/>
        </authorList>
    </citation>
    <scope>NUCLEOTIDE SEQUENCE</scope>
    <source>
        <strain evidence="1">CHS0354</strain>
        <tissue evidence="1">Mantle</tissue>
    </source>
</reference>
<sequence>MPVLLNGVSSKLLEFIPLIDWEPEIQERLRNVSKHAGVLALTWSNVLALEGRDVIRRKVYIGQQIEPELAHVQTFQQALQAAMIRFEDLRKSLFDLQAATHSCSKECRTKLSVVTDELEKKTSELIVLRSNVRSSERRIEFIRKESTEAEAAERIILTRSSIVRNSLDGDEEDRPRFSTLLKNPLSGCLNTNSAYFMSRINAANTWECYQRACDISSENNKRKERIQEINVELIKNKSNLKSLEKVSQVLRNRKDTLMDAVAALTNINYGFRESLQAIANILSAIQDVNSIIHKAWLKKYVCYLVMEAFRVFKPSDSHKEELDVKELRRKWSQLQSLLQRSAFQ</sequence>
<comment type="caution">
    <text evidence="1">The sequence shown here is derived from an EMBL/GenBank/DDBJ whole genome shotgun (WGS) entry which is preliminary data.</text>
</comment>
<dbReference type="Proteomes" id="UP001195483">
    <property type="component" value="Unassembled WGS sequence"/>
</dbReference>
<organism evidence="1 2">
    <name type="scientific">Potamilus streckersoni</name>
    <dbReference type="NCBI Taxonomy" id="2493646"/>
    <lineage>
        <taxon>Eukaryota</taxon>
        <taxon>Metazoa</taxon>
        <taxon>Spiralia</taxon>
        <taxon>Lophotrochozoa</taxon>
        <taxon>Mollusca</taxon>
        <taxon>Bivalvia</taxon>
        <taxon>Autobranchia</taxon>
        <taxon>Heteroconchia</taxon>
        <taxon>Palaeoheterodonta</taxon>
        <taxon>Unionida</taxon>
        <taxon>Unionoidea</taxon>
        <taxon>Unionidae</taxon>
        <taxon>Ambleminae</taxon>
        <taxon>Lampsilini</taxon>
        <taxon>Potamilus</taxon>
    </lineage>
</organism>
<reference evidence="1" key="2">
    <citation type="journal article" date="2021" name="Genome Biol. Evol.">
        <title>Developing a high-quality reference genome for a parasitic bivalve with doubly uniparental inheritance (Bivalvia: Unionida).</title>
        <authorList>
            <person name="Smith C.H."/>
        </authorList>
    </citation>
    <scope>NUCLEOTIDE SEQUENCE</scope>
    <source>
        <strain evidence="1">CHS0354</strain>
        <tissue evidence="1">Mantle</tissue>
    </source>
</reference>
<evidence type="ECO:0000313" key="2">
    <source>
        <dbReference type="Proteomes" id="UP001195483"/>
    </source>
</evidence>
<proteinExistence type="predicted"/>
<reference evidence="1" key="1">
    <citation type="journal article" date="2021" name="Genome Biol. Evol.">
        <title>A High-Quality Reference Genome for a Parasitic Bivalve with Doubly Uniparental Inheritance (Bivalvia: Unionida).</title>
        <authorList>
            <person name="Smith C.H."/>
        </authorList>
    </citation>
    <scope>NUCLEOTIDE SEQUENCE</scope>
    <source>
        <strain evidence="1">CHS0354</strain>
    </source>
</reference>
<gene>
    <name evidence="1" type="ORF">CHS0354_024335</name>
</gene>
<protein>
    <submittedName>
        <fullName evidence="1">Uncharacterized protein</fullName>
    </submittedName>
</protein>
<dbReference type="EMBL" id="JAEAOA010001446">
    <property type="protein sequence ID" value="KAK3611015.1"/>
    <property type="molecule type" value="Genomic_DNA"/>
</dbReference>
<keyword evidence="2" id="KW-1185">Reference proteome</keyword>
<name>A0AAE0TII0_9BIVA</name>
<evidence type="ECO:0000313" key="1">
    <source>
        <dbReference type="EMBL" id="KAK3611015.1"/>
    </source>
</evidence>
<accession>A0AAE0TII0</accession>